<keyword evidence="4 8" id="KW-0732">Signal</keyword>
<dbReference type="GO" id="GO:0003993">
    <property type="term" value="F:acid phosphatase activity"/>
    <property type="evidence" value="ECO:0007669"/>
    <property type="project" value="UniProtKB-EC"/>
</dbReference>
<evidence type="ECO:0000256" key="8">
    <source>
        <dbReference type="SAM" id="SignalP"/>
    </source>
</evidence>
<accession>A0A0N4W8U0</accession>
<dbReference type="Gene3D" id="3.40.50.1240">
    <property type="entry name" value="Phosphoglycerate mutase-like"/>
    <property type="match status" value="1"/>
</dbReference>
<keyword evidence="6" id="KW-1015">Disulfide bond</keyword>
<dbReference type="CDD" id="cd07061">
    <property type="entry name" value="HP_HAP_like"/>
    <property type="match status" value="1"/>
</dbReference>
<comment type="similarity">
    <text evidence="2">Belongs to the histidine acid phosphatase family.</text>
</comment>
<dbReference type="WBParaSite" id="HPLM_0000665401-mRNA-1">
    <property type="protein sequence ID" value="HPLM_0000665401-mRNA-1"/>
    <property type="gene ID" value="HPLM_0000665401"/>
</dbReference>
<dbReference type="Proteomes" id="UP000268014">
    <property type="component" value="Unassembled WGS sequence"/>
</dbReference>
<dbReference type="InterPro" id="IPR029033">
    <property type="entry name" value="His_PPase_superfam"/>
</dbReference>
<dbReference type="EMBL" id="UZAF01016523">
    <property type="protein sequence ID" value="VDO29615.1"/>
    <property type="molecule type" value="Genomic_DNA"/>
</dbReference>
<evidence type="ECO:0000256" key="5">
    <source>
        <dbReference type="ARBA" id="ARBA00022801"/>
    </source>
</evidence>
<evidence type="ECO:0000256" key="1">
    <source>
        <dbReference type="ARBA" id="ARBA00000032"/>
    </source>
</evidence>
<dbReference type="PROSITE" id="PS00616">
    <property type="entry name" value="HIS_ACID_PHOSPHAT_1"/>
    <property type="match status" value="1"/>
</dbReference>
<dbReference type="InterPro" id="IPR050645">
    <property type="entry name" value="Histidine_acid_phosphatase"/>
</dbReference>
<dbReference type="AlphaFoldDB" id="A0A0N4W8U0"/>
<dbReference type="OMA" id="ICCAFRK"/>
<dbReference type="EC" id="3.1.3.2" evidence="3"/>
<protein>
    <recommendedName>
        <fullName evidence="3">acid phosphatase</fullName>
        <ecNumber evidence="3">3.1.3.2</ecNumber>
    </recommendedName>
</protein>
<dbReference type="InterPro" id="IPR033379">
    <property type="entry name" value="Acid_Pase_AS"/>
</dbReference>
<reference evidence="11" key="1">
    <citation type="submission" date="2017-02" db="UniProtKB">
        <authorList>
            <consortium name="WormBaseParasite"/>
        </authorList>
    </citation>
    <scope>IDENTIFICATION</scope>
</reference>
<evidence type="ECO:0000313" key="9">
    <source>
        <dbReference type="EMBL" id="VDO29615.1"/>
    </source>
</evidence>
<comment type="catalytic activity">
    <reaction evidence="1">
        <text>a phosphate monoester + H2O = an alcohol + phosphate</text>
        <dbReference type="Rhea" id="RHEA:15017"/>
        <dbReference type="ChEBI" id="CHEBI:15377"/>
        <dbReference type="ChEBI" id="CHEBI:30879"/>
        <dbReference type="ChEBI" id="CHEBI:43474"/>
        <dbReference type="ChEBI" id="CHEBI:67140"/>
        <dbReference type="EC" id="3.1.3.2"/>
    </reaction>
</comment>
<organism evidence="11">
    <name type="scientific">Haemonchus placei</name>
    <name type="common">Barber's pole worm</name>
    <dbReference type="NCBI Taxonomy" id="6290"/>
    <lineage>
        <taxon>Eukaryota</taxon>
        <taxon>Metazoa</taxon>
        <taxon>Ecdysozoa</taxon>
        <taxon>Nematoda</taxon>
        <taxon>Chromadorea</taxon>
        <taxon>Rhabditida</taxon>
        <taxon>Rhabditina</taxon>
        <taxon>Rhabditomorpha</taxon>
        <taxon>Strongyloidea</taxon>
        <taxon>Trichostrongylidae</taxon>
        <taxon>Haemonchus</taxon>
    </lineage>
</organism>
<gene>
    <name evidence="9" type="ORF">HPLM_LOCUS6646</name>
</gene>
<evidence type="ECO:0000256" key="3">
    <source>
        <dbReference type="ARBA" id="ARBA00012646"/>
    </source>
</evidence>
<evidence type="ECO:0000256" key="4">
    <source>
        <dbReference type="ARBA" id="ARBA00022729"/>
    </source>
</evidence>
<evidence type="ECO:0000256" key="2">
    <source>
        <dbReference type="ARBA" id="ARBA00005375"/>
    </source>
</evidence>
<feature type="signal peptide" evidence="8">
    <location>
        <begin position="1"/>
        <end position="16"/>
    </location>
</feature>
<proteinExistence type="inferred from homology"/>
<name>A0A0N4W8U0_HAEPC</name>
<dbReference type="Pfam" id="PF00328">
    <property type="entry name" value="His_Phos_2"/>
    <property type="match status" value="1"/>
</dbReference>
<feature type="chain" id="PRO_5043123494" description="acid phosphatase" evidence="8">
    <location>
        <begin position="17"/>
        <end position="335"/>
    </location>
</feature>
<keyword evidence="7" id="KW-0325">Glycoprotein</keyword>
<keyword evidence="10" id="KW-1185">Reference proteome</keyword>
<dbReference type="PANTHER" id="PTHR11567">
    <property type="entry name" value="ACID PHOSPHATASE-RELATED"/>
    <property type="match status" value="1"/>
</dbReference>
<dbReference type="STRING" id="6290.A0A0N4W8U0"/>
<evidence type="ECO:0000256" key="6">
    <source>
        <dbReference type="ARBA" id="ARBA00023157"/>
    </source>
</evidence>
<evidence type="ECO:0000256" key="7">
    <source>
        <dbReference type="ARBA" id="ARBA00023180"/>
    </source>
</evidence>
<keyword evidence="5" id="KW-0378">Hydrolase</keyword>
<dbReference type="OrthoDB" id="10257284at2759"/>
<evidence type="ECO:0000313" key="11">
    <source>
        <dbReference type="WBParaSite" id="HPLM_0000665401-mRNA-1"/>
    </source>
</evidence>
<sequence length="335" mass="37670">MCWLLFCMSTLVGVVCDELILVQTVFRHGDRAPMGGSTSKESEIYYFRGKEQLTDKGLEQAHQLGLDLRRRYVDNGFLNARYLPSEVVFRSSSSERCLMTASAAASAMFNLTASGQPTVVPIFTVPKEDDYVCVPRLQCPFVLREMAEVLGFSETVPSLNDLLLELFKQESERLNYTRVIGDRLHLFEPLFLEEFLQGQNPSSAVANICCAFRKGIVSQPKVHPWYQQIRSDNILFEGQRRTGRPPVLNDGTLRTASMERPNATTRDLSTALGCSQKTIVNHLHGLGYGDIHSRWVPHGLSDSDKASWQDAGLPVPQWFDDEARKEADHLLDLVS</sequence>
<reference evidence="9 10" key="2">
    <citation type="submission" date="2018-11" db="EMBL/GenBank/DDBJ databases">
        <authorList>
            <consortium name="Pathogen Informatics"/>
        </authorList>
    </citation>
    <scope>NUCLEOTIDE SEQUENCE [LARGE SCALE GENOMIC DNA]</scope>
    <source>
        <strain evidence="9 10">MHpl1</strain>
    </source>
</reference>
<evidence type="ECO:0000313" key="10">
    <source>
        <dbReference type="Proteomes" id="UP000268014"/>
    </source>
</evidence>
<dbReference type="SUPFAM" id="SSF53254">
    <property type="entry name" value="Phosphoglycerate mutase-like"/>
    <property type="match status" value="1"/>
</dbReference>
<dbReference type="PANTHER" id="PTHR11567:SF211">
    <property type="entry name" value="PROSTATIC ACID PHOSPHATASE"/>
    <property type="match status" value="1"/>
</dbReference>
<dbReference type="InterPro" id="IPR000560">
    <property type="entry name" value="His_Pase_clade-2"/>
</dbReference>